<sequence>HPSPVAAADAKAWEQLWARSQLVLHTTGQALSCSLSAPCDLPAKLVPCWQSVPTGPCQALPGLQQPAVGQGPLEFGGLRLHPNLCVQVWSDGQARLTQCLRDRVLPGRPDDLLLIEFGGNANASLCALEQGTCTPLASFTSTGAGPPGLLEQELRQDVAAGQCRQIWLSENSTGITLWACPLHKYLRTRWALAWMGVLLGAACLLLLLLLKKEDVKGWLKSLKAGHSSEGE</sequence>
<keyword evidence="1" id="KW-1133">Transmembrane helix</keyword>
<dbReference type="Proteomes" id="UP000541249">
    <property type="component" value="Unassembled WGS sequence"/>
</dbReference>
<keyword evidence="1" id="KW-0472">Membrane</keyword>
<feature type="non-terminal residue" evidence="3">
    <location>
        <position position="231"/>
    </location>
</feature>
<name>A0A7L4DMJ2_9AVES</name>
<evidence type="ECO:0000256" key="1">
    <source>
        <dbReference type="SAM" id="Phobius"/>
    </source>
</evidence>
<reference evidence="3 4" key="1">
    <citation type="submission" date="2019-09" db="EMBL/GenBank/DDBJ databases">
        <title>Bird 10,000 Genomes (B10K) Project - Family phase.</title>
        <authorList>
            <person name="Zhang G."/>
        </authorList>
    </citation>
    <scope>NUCLEOTIDE SEQUENCE [LARGE SCALE GENOMIC DNA]</scope>
    <source>
        <strain evidence="3">B10K-DU-002-51</strain>
        <tissue evidence="3">Muscle</tissue>
    </source>
</reference>
<evidence type="ECO:0000259" key="2">
    <source>
        <dbReference type="Pfam" id="PF15037"/>
    </source>
</evidence>
<dbReference type="OrthoDB" id="9949622at2759"/>
<keyword evidence="1" id="KW-0812">Transmembrane</keyword>
<proteinExistence type="predicted"/>
<dbReference type="InterPro" id="IPR027841">
    <property type="entry name" value="IL-17_rcpt_C/E_N"/>
</dbReference>
<comment type="caution">
    <text evidence="3">The sequence shown here is derived from an EMBL/GenBank/DDBJ whole genome shotgun (WGS) entry which is preliminary data.</text>
</comment>
<gene>
    <name evidence="3" type="primary">Il17rc_0</name>
    <name evidence="3" type="ORF">EURGUL_R07396</name>
</gene>
<dbReference type="AlphaFoldDB" id="A0A7L4DMJ2"/>
<feature type="domain" description="Interleukin-17 receptor C/E N-terminal" evidence="2">
    <location>
        <begin position="9"/>
        <end position="181"/>
    </location>
</feature>
<evidence type="ECO:0000313" key="4">
    <source>
        <dbReference type="Proteomes" id="UP000541249"/>
    </source>
</evidence>
<evidence type="ECO:0000313" key="3">
    <source>
        <dbReference type="EMBL" id="NXW63785.1"/>
    </source>
</evidence>
<dbReference type="Pfam" id="PF15037">
    <property type="entry name" value="IL17_R_N"/>
    <property type="match status" value="1"/>
</dbReference>
<dbReference type="EMBL" id="VZZY01020704">
    <property type="protein sequence ID" value="NXW63785.1"/>
    <property type="molecule type" value="Genomic_DNA"/>
</dbReference>
<protein>
    <submittedName>
        <fullName evidence="3">I17RC protein</fullName>
    </submittedName>
</protein>
<feature type="non-terminal residue" evidence="3">
    <location>
        <position position="1"/>
    </location>
</feature>
<feature type="transmembrane region" description="Helical" evidence="1">
    <location>
        <begin position="190"/>
        <end position="210"/>
    </location>
</feature>
<accession>A0A7L4DMJ2</accession>
<organism evidence="3 4">
    <name type="scientific">Eurystomus gularis</name>
    <dbReference type="NCBI Taxonomy" id="325343"/>
    <lineage>
        <taxon>Eukaryota</taxon>
        <taxon>Metazoa</taxon>
        <taxon>Chordata</taxon>
        <taxon>Craniata</taxon>
        <taxon>Vertebrata</taxon>
        <taxon>Euteleostomi</taxon>
        <taxon>Archelosauria</taxon>
        <taxon>Archosauria</taxon>
        <taxon>Dinosauria</taxon>
        <taxon>Saurischia</taxon>
        <taxon>Theropoda</taxon>
        <taxon>Coelurosauria</taxon>
        <taxon>Aves</taxon>
        <taxon>Neognathae</taxon>
        <taxon>Neoaves</taxon>
        <taxon>Telluraves</taxon>
        <taxon>Coraciimorphae</taxon>
        <taxon>Coraciiformes</taxon>
        <taxon>Coraciidae</taxon>
        <taxon>Eurystomus</taxon>
    </lineage>
</organism>
<keyword evidence="4" id="KW-1185">Reference proteome</keyword>